<dbReference type="InterPro" id="IPR027417">
    <property type="entry name" value="P-loop_NTPase"/>
</dbReference>
<dbReference type="InterPro" id="IPR003439">
    <property type="entry name" value="ABC_transporter-like_ATP-bd"/>
</dbReference>
<gene>
    <name evidence="5" type="primary">livG</name>
    <name evidence="5" type="ORF">BCM31_05390</name>
</gene>
<dbReference type="Gene3D" id="3.40.50.300">
    <property type="entry name" value="P-loop containing nucleotide triphosphate hydrolases"/>
    <property type="match status" value="1"/>
</dbReference>
<keyword evidence="6" id="KW-1185">Reference proteome</keyword>
<dbReference type="GO" id="GO:0015188">
    <property type="term" value="F:L-isoleucine transmembrane transporter activity"/>
    <property type="evidence" value="ECO:0007669"/>
    <property type="project" value="TreeGrafter"/>
</dbReference>
<dbReference type="InterPro" id="IPR017871">
    <property type="entry name" value="ABC_transporter-like_CS"/>
</dbReference>
<keyword evidence="3 5" id="KW-0067">ATP-binding</keyword>
<evidence type="ECO:0000256" key="2">
    <source>
        <dbReference type="ARBA" id="ARBA00022741"/>
    </source>
</evidence>
<dbReference type="GO" id="GO:0015808">
    <property type="term" value="P:L-alanine transport"/>
    <property type="evidence" value="ECO:0007669"/>
    <property type="project" value="TreeGrafter"/>
</dbReference>
<dbReference type="GO" id="GO:0042941">
    <property type="term" value="P:D-alanine transmembrane transport"/>
    <property type="evidence" value="ECO:0007669"/>
    <property type="project" value="TreeGrafter"/>
</dbReference>
<evidence type="ECO:0000259" key="4">
    <source>
        <dbReference type="PROSITE" id="PS50893"/>
    </source>
</evidence>
<dbReference type="GO" id="GO:0005524">
    <property type="term" value="F:ATP binding"/>
    <property type="evidence" value="ECO:0007669"/>
    <property type="project" value="UniProtKB-KW"/>
</dbReference>
<dbReference type="GO" id="GO:1903805">
    <property type="term" value="P:L-valine import across plasma membrane"/>
    <property type="evidence" value="ECO:0007669"/>
    <property type="project" value="TreeGrafter"/>
</dbReference>
<dbReference type="GO" id="GO:0015192">
    <property type="term" value="F:L-phenylalanine transmembrane transporter activity"/>
    <property type="evidence" value="ECO:0007669"/>
    <property type="project" value="TreeGrafter"/>
</dbReference>
<accession>A0A2N3PH71</accession>
<dbReference type="PANTHER" id="PTHR45772">
    <property type="entry name" value="CONSERVED COMPONENT OF ABC TRANSPORTER FOR NATURAL AMINO ACIDS-RELATED"/>
    <property type="match status" value="1"/>
</dbReference>
<evidence type="ECO:0000256" key="1">
    <source>
        <dbReference type="ARBA" id="ARBA00022448"/>
    </source>
</evidence>
<dbReference type="Proteomes" id="UP000233350">
    <property type="component" value="Unassembled WGS sequence"/>
</dbReference>
<dbReference type="InterPro" id="IPR032823">
    <property type="entry name" value="BCA_ABC_TP_C"/>
</dbReference>
<name>A0A2N3PH71_9HELI</name>
<dbReference type="PROSITE" id="PS50893">
    <property type="entry name" value="ABC_TRANSPORTER_2"/>
    <property type="match status" value="1"/>
</dbReference>
<dbReference type="EMBL" id="MBPK01000046">
    <property type="protein sequence ID" value="PKT79757.1"/>
    <property type="molecule type" value="Genomic_DNA"/>
</dbReference>
<feature type="domain" description="ABC transporter" evidence="4">
    <location>
        <begin position="4"/>
        <end position="252"/>
    </location>
</feature>
<protein>
    <submittedName>
        <fullName evidence="5">High-affinity branched-chain amino acid ABC transporter ATP-binding protein LivG</fullName>
    </submittedName>
</protein>
<dbReference type="GO" id="GO:0005886">
    <property type="term" value="C:plasma membrane"/>
    <property type="evidence" value="ECO:0007669"/>
    <property type="project" value="TreeGrafter"/>
</dbReference>
<dbReference type="InterPro" id="IPR051120">
    <property type="entry name" value="ABC_AA/LPS_Transport"/>
</dbReference>
<dbReference type="OrthoDB" id="5405085at2"/>
<dbReference type="PROSITE" id="PS00211">
    <property type="entry name" value="ABC_TRANSPORTER_1"/>
    <property type="match status" value="1"/>
</dbReference>
<keyword evidence="2" id="KW-0547">Nucleotide-binding</keyword>
<comment type="caution">
    <text evidence="5">The sequence shown here is derived from an EMBL/GenBank/DDBJ whole genome shotgun (WGS) entry which is preliminary data.</text>
</comment>
<dbReference type="FunFam" id="3.40.50.300:FF:000421">
    <property type="entry name" value="Branched-chain amino acid ABC transporter ATP-binding protein"/>
    <property type="match status" value="1"/>
</dbReference>
<evidence type="ECO:0000313" key="6">
    <source>
        <dbReference type="Proteomes" id="UP000233350"/>
    </source>
</evidence>
<dbReference type="GO" id="GO:0016887">
    <property type="term" value="F:ATP hydrolysis activity"/>
    <property type="evidence" value="ECO:0007669"/>
    <property type="project" value="InterPro"/>
</dbReference>
<dbReference type="PANTHER" id="PTHR45772:SF7">
    <property type="entry name" value="AMINO ACID ABC TRANSPORTER ATP-BINDING PROTEIN"/>
    <property type="match status" value="1"/>
</dbReference>
<evidence type="ECO:0000256" key="3">
    <source>
        <dbReference type="ARBA" id="ARBA00022840"/>
    </source>
</evidence>
<dbReference type="Pfam" id="PF12399">
    <property type="entry name" value="BCA_ABC_TP_C"/>
    <property type="match status" value="1"/>
</dbReference>
<sequence>MAILELENVGIAFGGLKAIDNVSFKVESKQIFGLIGPNGAGKTTMFNIITANYKPNSGKVTFLGKNISRYKPNTIVNLGIARTFQNIRLFSSMSVLDNVLIGLHNDAKYSFFEAAFRVGRYFKEERRIKERAKWLLDYMGLGDKMHLNASGLSYGNCRKVEIARALATNPKLLLLDEPAAGMNPKETQELSELIFKMQKDFDLSVLLIEHDMPFVNALCEQVLVLDYGKKLFCGTPQEAINNTEVIAAYLGDFYATS</sequence>
<organism evidence="5 6">
    <name type="scientific">Helicobacter winghamensis</name>
    <dbReference type="NCBI Taxonomy" id="157268"/>
    <lineage>
        <taxon>Bacteria</taxon>
        <taxon>Pseudomonadati</taxon>
        <taxon>Campylobacterota</taxon>
        <taxon>Epsilonproteobacteria</taxon>
        <taxon>Campylobacterales</taxon>
        <taxon>Helicobacteraceae</taxon>
        <taxon>Helicobacter</taxon>
    </lineage>
</organism>
<dbReference type="GO" id="GO:1903806">
    <property type="term" value="P:L-isoleucine import across plasma membrane"/>
    <property type="evidence" value="ECO:0007669"/>
    <property type="project" value="TreeGrafter"/>
</dbReference>
<dbReference type="AlphaFoldDB" id="A0A2N3PH71"/>
<dbReference type="Pfam" id="PF00005">
    <property type="entry name" value="ABC_tran"/>
    <property type="match status" value="1"/>
</dbReference>
<dbReference type="CDD" id="cd03219">
    <property type="entry name" value="ABC_Mj1267_LivG_branched"/>
    <property type="match status" value="1"/>
</dbReference>
<dbReference type="STRING" id="556267.HWAG_01370"/>
<dbReference type="InterPro" id="IPR003593">
    <property type="entry name" value="AAA+_ATPase"/>
</dbReference>
<dbReference type="GO" id="GO:0005304">
    <property type="term" value="F:L-valine transmembrane transporter activity"/>
    <property type="evidence" value="ECO:0007669"/>
    <property type="project" value="TreeGrafter"/>
</dbReference>
<reference evidence="5 6" key="1">
    <citation type="submission" date="2016-07" db="EMBL/GenBank/DDBJ databases">
        <title>Detection of Helicobacter winghamensis from caecal content of red fox (Vulpes vulpes).</title>
        <authorList>
            <person name="Zanoni R.G."/>
            <person name="Florio D."/>
            <person name="Caffara M."/>
            <person name="Renzi M."/>
            <person name="Parisi A."/>
            <person name="Pasquali F."/>
            <person name="Manfreda G."/>
        </authorList>
    </citation>
    <scope>NUCLEOTIDE SEQUENCE [LARGE SCALE GENOMIC DNA]</scope>
    <source>
        <strain evidence="5 6">295_13</strain>
    </source>
</reference>
<dbReference type="SMART" id="SM00382">
    <property type="entry name" value="AAA"/>
    <property type="match status" value="1"/>
</dbReference>
<proteinExistence type="predicted"/>
<keyword evidence="1" id="KW-0813">Transport</keyword>
<dbReference type="SUPFAM" id="SSF52540">
    <property type="entry name" value="P-loop containing nucleoside triphosphate hydrolases"/>
    <property type="match status" value="1"/>
</dbReference>
<evidence type="ECO:0000313" key="5">
    <source>
        <dbReference type="EMBL" id="PKT79757.1"/>
    </source>
</evidence>